<dbReference type="EMBL" id="VSSQ01003937">
    <property type="protein sequence ID" value="MPM23013.1"/>
    <property type="molecule type" value="Genomic_DNA"/>
</dbReference>
<organism evidence="2">
    <name type="scientific">bioreactor metagenome</name>
    <dbReference type="NCBI Taxonomy" id="1076179"/>
    <lineage>
        <taxon>unclassified sequences</taxon>
        <taxon>metagenomes</taxon>
        <taxon>ecological metagenomes</taxon>
    </lineage>
</organism>
<sequence>MQKKTFLDSLKAQAQVLKKIMEENTDSHDSTRGCLSPDGIKYYNQLANEFNGTYSDHSMYIFQEDTMPSQMDYPKSIEVLAQIEMAIRFMESTMQQKKAKVFISHSGDDKDYVKYIVDLLEDVGLTNEQLFCSSASGYGIPLNEDIYDYLKQQFQIHNLFVIFVLSKNYYNSVACMNEMGAAWVLQNSYTTILLPSFEFKEIKGAINPRQISLKLDSDLTEVREKLGQLKDILTQEFGLSNISDVRWEKKREDFIEKIRKWEASKQTISNDAFLNNKRLNDEPETLSITPLLNKRNVTDRKSSTKINKIKIYDQVVEIDNGNAGIALAKTIELLLKKFPANILKIADLDFVRVNDAGEKKSIFRATQCISIDEHNYYIATSTGINEKINHITSVCRKFNVEDNMVQWFSNERNIFTYKEIL</sequence>
<gene>
    <name evidence="2" type="ORF">SDC9_69475</name>
</gene>
<proteinExistence type="predicted"/>
<name>A0A644Y8W0_9ZZZZ</name>
<evidence type="ECO:0000259" key="1">
    <source>
        <dbReference type="PROSITE" id="PS50104"/>
    </source>
</evidence>
<accession>A0A644Y8W0</accession>
<protein>
    <recommendedName>
        <fullName evidence="1">TIR domain-containing protein</fullName>
    </recommendedName>
</protein>
<dbReference type="SUPFAM" id="SSF52200">
    <property type="entry name" value="Toll/Interleukin receptor TIR domain"/>
    <property type="match status" value="1"/>
</dbReference>
<dbReference type="Pfam" id="PF13676">
    <property type="entry name" value="TIR_2"/>
    <property type="match status" value="1"/>
</dbReference>
<feature type="domain" description="TIR" evidence="1">
    <location>
        <begin position="97"/>
        <end position="226"/>
    </location>
</feature>
<dbReference type="Gene3D" id="3.40.50.10140">
    <property type="entry name" value="Toll/interleukin-1 receptor homology (TIR) domain"/>
    <property type="match status" value="1"/>
</dbReference>
<evidence type="ECO:0000313" key="2">
    <source>
        <dbReference type="EMBL" id="MPM23013.1"/>
    </source>
</evidence>
<comment type="caution">
    <text evidence="2">The sequence shown here is derived from an EMBL/GenBank/DDBJ whole genome shotgun (WGS) entry which is preliminary data.</text>
</comment>
<dbReference type="AlphaFoldDB" id="A0A644Y8W0"/>
<dbReference type="GO" id="GO:0007165">
    <property type="term" value="P:signal transduction"/>
    <property type="evidence" value="ECO:0007669"/>
    <property type="project" value="InterPro"/>
</dbReference>
<dbReference type="InterPro" id="IPR035897">
    <property type="entry name" value="Toll_tir_struct_dom_sf"/>
</dbReference>
<dbReference type="PROSITE" id="PS50104">
    <property type="entry name" value="TIR"/>
    <property type="match status" value="1"/>
</dbReference>
<dbReference type="InterPro" id="IPR000157">
    <property type="entry name" value="TIR_dom"/>
</dbReference>
<reference evidence="2" key="1">
    <citation type="submission" date="2019-08" db="EMBL/GenBank/DDBJ databases">
        <authorList>
            <person name="Kucharzyk K."/>
            <person name="Murdoch R.W."/>
            <person name="Higgins S."/>
            <person name="Loffler F."/>
        </authorList>
    </citation>
    <scope>NUCLEOTIDE SEQUENCE</scope>
</reference>